<evidence type="ECO:0000256" key="2">
    <source>
        <dbReference type="ARBA" id="ARBA00004922"/>
    </source>
</evidence>
<evidence type="ECO:0000256" key="6">
    <source>
        <dbReference type="ARBA" id="ARBA00022968"/>
    </source>
</evidence>
<keyword evidence="5" id="KW-0812">Transmembrane</keyword>
<keyword evidence="7" id="KW-1133">Transmembrane helix</keyword>
<accession>A0A6P7P538</accession>
<dbReference type="KEGG" id="bspl:114867039"/>
<dbReference type="RefSeq" id="XP_029025170.1">
    <property type="nucleotide sequence ID" value="XM_029169337.3"/>
</dbReference>
<dbReference type="GO" id="GO:0000139">
    <property type="term" value="C:Golgi membrane"/>
    <property type="evidence" value="ECO:0007669"/>
    <property type="project" value="UniProtKB-SubCell"/>
</dbReference>
<comment type="subcellular location">
    <subcellularLocation>
        <location evidence="1">Golgi apparatus membrane</location>
        <topology evidence="1">Single-pass type II membrane protein</topology>
    </subcellularLocation>
</comment>
<evidence type="ECO:0000256" key="9">
    <source>
        <dbReference type="ARBA" id="ARBA00023180"/>
    </source>
</evidence>
<organism evidence="11 12">
    <name type="scientific">Betta splendens</name>
    <name type="common">Siamese fighting fish</name>
    <dbReference type="NCBI Taxonomy" id="158456"/>
    <lineage>
        <taxon>Eukaryota</taxon>
        <taxon>Metazoa</taxon>
        <taxon>Chordata</taxon>
        <taxon>Craniata</taxon>
        <taxon>Vertebrata</taxon>
        <taxon>Euteleostomi</taxon>
        <taxon>Actinopterygii</taxon>
        <taxon>Neopterygii</taxon>
        <taxon>Teleostei</taxon>
        <taxon>Neoteleostei</taxon>
        <taxon>Acanthomorphata</taxon>
        <taxon>Anabantaria</taxon>
        <taxon>Anabantiformes</taxon>
        <taxon>Anabantoidei</taxon>
        <taxon>Osphronemidae</taxon>
        <taxon>Betta</taxon>
    </lineage>
</organism>
<keyword evidence="3" id="KW-0328">Glycosyltransferase</keyword>
<dbReference type="GO" id="GO:0008375">
    <property type="term" value="F:acetylglucosaminyltransferase activity"/>
    <property type="evidence" value="ECO:0007669"/>
    <property type="project" value="TreeGrafter"/>
</dbReference>
<evidence type="ECO:0000313" key="12">
    <source>
        <dbReference type="RefSeq" id="XP_029025170.1"/>
    </source>
</evidence>
<evidence type="ECO:0000256" key="4">
    <source>
        <dbReference type="ARBA" id="ARBA00022679"/>
    </source>
</evidence>
<name>A0A6P7P538_BETSP</name>
<dbReference type="RefSeq" id="XP_029025171.1">
    <property type="nucleotide sequence ID" value="XM_029169338.3"/>
</dbReference>
<evidence type="ECO:0000256" key="3">
    <source>
        <dbReference type="ARBA" id="ARBA00022676"/>
    </source>
</evidence>
<keyword evidence="9" id="KW-0325">Glycoprotein</keyword>
<dbReference type="GeneTree" id="ENSGT00940000159721"/>
<evidence type="ECO:0000313" key="13">
    <source>
        <dbReference type="RefSeq" id="XP_029025171.1"/>
    </source>
</evidence>
<dbReference type="OrthoDB" id="2019572at2759"/>
<dbReference type="InterPro" id="IPR003406">
    <property type="entry name" value="Glyco_trans_14"/>
</dbReference>
<keyword evidence="11" id="KW-1185">Reference proteome</keyword>
<evidence type="ECO:0000256" key="1">
    <source>
        <dbReference type="ARBA" id="ARBA00004323"/>
    </source>
</evidence>
<dbReference type="GeneID" id="114867039"/>
<evidence type="ECO:0000256" key="8">
    <source>
        <dbReference type="ARBA" id="ARBA00023136"/>
    </source>
</evidence>
<dbReference type="Pfam" id="PF02485">
    <property type="entry name" value="Branch"/>
    <property type="match status" value="1"/>
</dbReference>
<gene>
    <name evidence="12 13" type="primary">LOC114867039</name>
</gene>
<sequence>MKSKGLSLQMGRRQICRFILPVLAFCLLLLICVKYRDVPRGLHPPPPLLDVKTVQKYSIDCSAIYDLDPVEVYKSLIIRQKHIVKDNDENLLRLTSNCSLFRKVRGFDDVCVSEEEKDFPIAYSLVVHKYPWMVERLIRATYSPSNIYCIHYDLKSPAQFVAAMEGLAHCLPNVFIASKLEDVIYAGFTRLKADLNCLTDLLSSEVKWKYVINLCGQDFPLRPNNELVSELKKLNGSNMVHTYRPPQYMKNRYAFHYEVRDAYFEYKKTAVQTSKRKAPPPHNIEMFTGSAYFVLSRDFVLYIDSSVVVKDLLAWSEDTYSPDEHFWATIVRLPGVPGEVPRSHPDITDLMSRTRLVKWSQLEGSYYAPCTGIYVRAVCVYGAGDIHWLLNYGSWFANKFDTNVDPIAVQCLEENLSERKNLFYSIASPDCFKG</sequence>
<keyword evidence="6" id="KW-0735">Signal-anchor</keyword>
<reference evidence="12 13" key="1">
    <citation type="submission" date="2025-04" db="UniProtKB">
        <authorList>
            <consortium name="RefSeq"/>
        </authorList>
    </citation>
    <scope>IDENTIFICATION</scope>
</reference>
<keyword evidence="4" id="KW-0808">Transferase</keyword>
<keyword evidence="8" id="KW-0472">Membrane</keyword>
<evidence type="ECO:0000256" key="10">
    <source>
        <dbReference type="ARBA" id="ARBA00038150"/>
    </source>
</evidence>
<dbReference type="PANTHER" id="PTHR19297:SF7">
    <property type="entry name" value="BETA-1,3-GALACTOSYL-O-GLYCOSYL-GLYCOPROTEIN BETA-1,6-N-ACETYLGLUCOSAMINYLTRANSFERASE 4"/>
    <property type="match status" value="1"/>
</dbReference>
<evidence type="ECO:0000256" key="7">
    <source>
        <dbReference type="ARBA" id="ARBA00022989"/>
    </source>
</evidence>
<dbReference type="PANTHER" id="PTHR19297">
    <property type="entry name" value="GLYCOSYLTRANSFERASE 14 FAMILY MEMBER"/>
    <property type="match status" value="1"/>
</dbReference>
<protein>
    <submittedName>
        <fullName evidence="12 13">Beta-1,3-galactosyl-O-glycosyl-glycoprotein beta-1,6-N-acetylglucosaminyltransferase 4-like</fullName>
    </submittedName>
</protein>
<comment type="similarity">
    <text evidence="10">Belongs to the glycosyltransferase 14 family.</text>
</comment>
<proteinExistence type="inferred from homology"/>
<evidence type="ECO:0000313" key="11">
    <source>
        <dbReference type="Proteomes" id="UP000515150"/>
    </source>
</evidence>
<dbReference type="AlphaFoldDB" id="A0A6P7P538"/>
<dbReference type="Proteomes" id="UP000515150">
    <property type="component" value="Chromosome 12"/>
</dbReference>
<comment type="pathway">
    <text evidence="2">Protein modification; protein glycosylation.</text>
</comment>
<evidence type="ECO:0000256" key="5">
    <source>
        <dbReference type="ARBA" id="ARBA00022692"/>
    </source>
</evidence>